<protein>
    <submittedName>
        <fullName evidence="1">YlbF family regulator</fullName>
    </submittedName>
</protein>
<dbReference type="RefSeq" id="WP_377347554.1">
    <property type="nucleotide sequence ID" value="NZ_JBHLTP010000009.1"/>
</dbReference>
<dbReference type="InterPro" id="IPR052767">
    <property type="entry name" value="Bact_com_dev_regulator"/>
</dbReference>
<dbReference type="EMBL" id="JBHLTP010000009">
    <property type="protein sequence ID" value="MFC0524016.1"/>
    <property type="molecule type" value="Genomic_DNA"/>
</dbReference>
<evidence type="ECO:0000313" key="2">
    <source>
        <dbReference type="Proteomes" id="UP001589836"/>
    </source>
</evidence>
<organism evidence="1 2">
    <name type="scientific">Pontibacillus salicampi</name>
    <dbReference type="NCBI Taxonomy" id="1449801"/>
    <lineage>
        <taxon>Bacteria</taxon>
        <taxon>Bacillati</taxon>
        <taxon>Bacillota</taxon>
        <taxon>Bacilli</taxon>
        <taxon>Bacillales</taxon>
        <taxon>Bacillaceae</taxon>
        <taxon>Pontibacillus</taxon>
    </lineage>
</organism>
<sequence>MLATTDTVEILEQSEQLGQVILQSDVYEQYIQAKEDLNKDRRAQRLIREFQDIKDQYDDVQRFGRYHPDYNKIMKAVREKKRDVDMNDSVASFKVAERELQALLDEVSQVIADSISPSIKVPKDGLVFQDTGSSHGHGCGSGGGCGCS</sequence>
<evidence type="ECO:0000313" key="1">
    <source>
        <dbReference type="EMBL" id="MFC0524016.1"/>
    </source>
</evidence>
<reference evidence="1 2" key="1">
    <citation type="submission" date="2024-09" db="EMBL/GenBank/DDBJ databases">
        <authorList>
            <person name="Sun Q."/>
            <person name="Mori K."/>
        </authorList>
    </citation>
    <scope>NUCLEOTIDE SEQUENCE [LARGE SCALE GENOMIC DNA]</scope>
    <source>
        <strain evidence="1 2">NCAIM B.02529</strain>
    </source>
</reference>
<dbReference type="PANTHER" id="PTHR38448:SF2">
    <property type="entry name" value="REGULATORY PROTEIN YLBF"/>
    <property type="match status" value="1"/>
</dbReference>
<dbReference type="Pfam" id="PF06133">
    <property type="entry name" value="Com_YlbF"/>
    <property type="match status" value="1"/>
</dbReference>
<dbReference type="InterPro" id="IPR023378">
    <property type="entry name" value="YheA/YmcA-like_dom_sf"/>
</dbReference>
<dbReference type="SUPFAM" id="SSF158622">
    <property type="entry name" value="YheA/YmcA-like"/>
    <property type="match status" value="1"/>
</dbReference>
<dbReference type="InterPro" id="IPR010368">
    <property type="entry name" value="Com_YlbF"/>
</dbReference>
<name>A0ABV6LNN5_9BACI</name>
<gene>
    <name evidence="1" type="ORF">ACFFGV_10635</name>
</gene>
<proteinExistence type="predicted"/>
<dbReference type="PANTHER" id="PTHR38448">
    <property type="entry name" value="REGULATORY PROTEIN YLBF-RELATED"/>
    <property type="match status" value="1"/>
</dbReference>
<dbReference type="Gene3D" id="1.20.1500.10">
    <property type="entry name" value="YheA/YmcA-like"/>
    <property type="match status" value="1"/>
</dbReference>
<comment type="caution">
    <text evidence="1">The sequence shown here is derived from an EMBL/GenBank/DDBJ whole genome shotgun (WGS) entry which is preliminary data.</text>
</comment>
<dbReference type="Proteomes" id="UP001589836">
    <property type="component" value="Unassembled WGS sequence"/>
</dbReference>
<keyword evidence="2" id="KW-1185">Reference proteome</keyword>
<accession>A0ABV6LNN5</accession>